<dbReference type="PANTHER" id="PTHR33738:SF21">
    <property type="entry name" value="TPRXL"/>
    <property type="match status" value="1"/>
</dbReference>
<dbReference type="EMBL" id="CACTIH010002018">
    <property type="protein sequence ID" value="CAA2971581.1"/>
    <property type="molecule type" value="Genomic_DNA"/>
</dbReference>
<dbReference type="PANTHER" id="PTHR33738">
    <property type="entry name" value="EMB|CAB82975.1"/>
    <property type="match status" value="1"/>
</dbReference>
<protein>
    <submittedName>
        <fullName evidence="2">Uncharacterized protein</fullName>
    </submittedName>
</protein>
<reference evidence="2 3" key="1">
    <citation type="submission" date="2019-12" db="EMBL/GenBank/DDBJ databases">
        <authorList>
            <person name="Alioto T."/>
            <person name="Alioto T."/>
            <person name="Gomez Garrido J."/>
        </authorList>
    </citation>
    <scope>NUCLEOTIDE SEQUENCE [LARGE SCALE GENOMIC DNA]</scope>
</reference>
<feature type="compositionally biased region" description="Basic and acidic residues" evidence="1">
    <location>
        <begin position="121"/>
        <end position="130"/>
    </location>
</feature>
<feature type="compositionally biased region" description="Polar residues" evidence="1">
    <location>
        <begin position="49"/>
        <end position="60"/>
    </location>
</feature>
<feature type="compositionally biased region" description="Polar residues" evidence="1">
    <location>
        <begin position="131"/>
        <end position="141"/>
    </location>
</feature>
<dbReference type="Proteomes" id="UP000594638">
    <property type="component" value="Unassembled WGS sequence"/>
</dbReference>
<keyword evidence="3" id="KW-1185">Reference proteome</keyword>
<evidence type="ECO:0000256" key="1">
    <source>
        <dbReference type="SAM" id="MobiDB-lite"/>
    </source>
</evidence>
<accession>A0A8S0R069</accession>
<evidence type="ECO:0000313" key="2">
    <source>
        <dbReference type="EMBL" id="CAA2971581.1"/>
    </source>
</evidence>
<feature type="region of interest" description="Disordered" evidence="1">
    <location>
        <begin position="1"/>
        <end position="65"/>
    </location>
</feature>
<sequence>MEKAKQVSGSSSSITMDDLFGPRISSKSSSSTTTLFESIFGPPPPTVYGKNSSHSDTIRSSGKKDLEIEQGTSEYMDMGEFKKDRNSIDENGKNIEPCYFNSSIYYGGQEVYSPTSQKNTFKKDEEKLDSNENGSHSASRGNWWQGKIVNANIFLFLKG</sequence>
<organism evidence="2 3">
    <name type="scientific">Olea europaea subsp. europaea</name>
    <dbReference type="NCBI Taxonomy" id="158383"/>
    <lineage>
        <taxon>Eukaryota</taxon>
        <taxon>Viridiplantae</taxon>
        <taxon>Streptophyta</taxon>
        <taxon>Embryophyta</taxon>
        <taxon>Tracheophyta</taxon>
        <taxon>Spermatophyta</taxon>
        <taxon>Magnoliopsida</taxon>
        <taxon>eudicotyledons</taxon>
        <taxon>Gunneridae</taxon>
        <taxon>Pentapetalae</taxon>
        <taxon>asterids</taxon>
        <taxon>lamiids</taxon>
        <taxon>Lamiales</taxon>
        <taxon>Oleaceae</taxon>
        <taxon>Oleeae</taxon>
        <taxon>Olea</taxon>
    </lineage>
</organism>
<feature type="region of interest" description="Disordered" evidence="1">
    <location>
        <begin position="114"/>
        <end position="141"/>
    </location>
</feature>
<dbReference type="OrthoDB" id="1733797at2759"/>
<dbReference type="Gramene" id="OE9A120036T3">
    <property type="protein sequence ID" value="OE9A120036C3"/>
    <property type="gene ID" value="OE9A120036"/>
</dbReference>
<evidence type="ECO:0000313" key="3">
    <source>
        <dbReference type="Proteomes" id="UP000594638"/>
    </source>
</evidence>
<comment type="caution">
    <text evidence="2">The sequence shown here is derived from an EMBL/GenBank/DDBJ whole genome shotgun (WGS) entry which is preliminary data.</text>
</comment>
<proteinExistence type="predicted"/>
<gene>
    <name evidence="2" type="ORF">OLEA9_A120036</name>
</gene>
<feature type="compositionally biased region" description="Low complexity" evidence="1">
    <location>
        <begin position="25"/>
        <end position="34"/>
    </location>
</feature>
<name>A0A8S0R069_OLEEU</name>
<dbReference type="AlphaFoldDB" id="A0A8S0R069"/>